<keyword evidence="3" id="KW-0732">Signal</keyword>
<dbReference type="Proteomes" id="UP000662821">
    <property type="component" value="Chromosome"/>
</dbReference>
<dbReference type="RefSeq" id="WP_191909561.1">
    <property type="nucleotide sequence ID" value="NZ_CP071520.1"/>
</dbReference>
<accession>A0AAJ4MTM5</accession>
<organism evidence="5 6">
    <name type="scientific">Janthinobacterium lividum</name>
    <dbReference type="NCBI Taxonomy" id="29581"/>
    <lineage>
        <taxon>Bacteria</taxon>
        <taxon>Pseudomonadati</taxon>
        <taxon>Pseudomonadota</taxon>
        <taxon>Betaproteobacteria</taxon>
        <taxon>Burkholderiales</taxon>
        <taxon>Oxalobacteraceae</taxon>
        <taxon>Janthinobacterium</taxon>
    </lineage>
</organism>
<dbReference type="InterPro" id="IPR041286">
    <property type="entry name" value="MBG_2"/>
</dbReference>
<keyword evidence="2" id="KW-0964">Secreted</keyword>
<evidence type="ECO:0000256" key="3">
    <source>
        <dbReference type="ARBA" id="ARBA00022729"/>
    </source>
</evidence>
<dbReference type="Pfam" id="PF05860">
    <property type="entry name" value="TPS"/>
    <property type="match status" value="1"/>
</dbReference>
<dbReference type="Gene3D" id="2.160.20.110">
    <property type="match status" value="2"/>
</dbReference>
<dbReference type="PANTHER" id="PTHR12338:SF8">
    <property type="entry name" value="HEME_HEMOPEXIN-BINDING PROTEIN"/>
    <property type="match status" value="1"/>
</dbReference>
<reference evidence="5 6" key="1">
    <citation type="submission" date="2021-03" db="EMBL/GenBank/DDBJ databases">
        <title>Draft genome sequence of Janthinobacterium sp. strain PLB02 isolated from infected primmorphs (Lubomirskia baicalensis).</title>
        <authorList>
            <person name="Chernogor L.I."/>
            <person name="Belikov S.I."/>
            <person name="Petrushin I.S."/>
        </authorList>
    </citation>
    <scope>NUCLEOTIDE SEQUENCE [LARGE SCALE GENOMIC DNA]</scope>
    <source>
        <strain evidence="5 6">PLB02</strain>
    </source>
</reference>
<dbReference type="Pfam" id="PF07581">
    <property type="entry name" value="Glug"/>
    <property type="match status" value="2"/>
</dbReference>
<dbReference type="InterPro" id="IPR012334">
    <property type="entry name" value="Pectin_lyas_fold"/>
</dbReference>
<evidence type="ECO:0000259" key="4">
    <source>
        <dbReference type="SMART" id="SM00912"/>
    </source>
</evidence>
<feature type="domain" description="Filamentous haemagglutinin FhaB/tRNA nuclease CdiA-like TPS" evidence="4">
    <location>
        <begin position="56"/>
        <end position="168"/>
    </location>
</feature>
<gene>
    <name evidence="5" type="ORF">J3P46_01330</name>
</gene>
<dbReference type="EMBL" id="CP071520">
    <property type="protein sequence ID" value="QSX96657.1"/>
    <property type="molecule type" value="Genomic_DNA"/>
</dbReference>
<dbReference type="Pfam" id="PF18676">
    <property type="entry name" value="MBG_2"/>
    <property type="match status" value="1"/>
</dbReference>
<dbReference type="GO" id="GO:0005576">
    <property type="term" value="C:extracellular region"/>
    <property type="evidence" value="ECO:0007669"/>
    <property type="project" value="UniProtKB-SubCell"/>
</dbReference>
<dbReference type="InterPro" id="IPR050909">
    <property type="entry name" value="Bact_Autotransporter_VF"/>
</dbReference>
<dbReference type="InterPro" id="IPR011493">
    <property type="entry name" value="GLUG"/>
</dbReference>
<protein>
    <submittedName>
        <fullName evidence="5">Filamentous hemagglutinin N-terminal domain-containing protein</fullName>
    </submittedName>
</protein>
<evidence type="ECO:0000313" key="5">
    <source>
        <dbReference type="EMBL" id="QSX96657.1"/>
    </source>
</evidence>
<dbReference type="SUPFAM" id="SSF51126">
    <property type="entry name" value="Pectin lyase-like"/>
    <property type="match status" value="1"/>
</dbReference>
<dbReference type="PANTHER" id="PTHR12338">
    <property type="entry name" value="AUTOTRANSPORTER"/>
    <property type="match status" value="1"/>
</dbReference>
<dbReference type="InterPro" id="IPR041248">
    <property type="entry name" value="YDG"/>
</dbReference>
<dbReference type="Gene3D" id="2.160.20.10">
    <property type="entry name" value="Single-stranded right-handed beta-helix, Pectin lyase-like"/>
    <property type="match status" value="1"/>
</dbReference>
<dbReference type="InterPro" id="IPR011050">
    <property type="entry name" value="Pectin_lyase_fold/virulence"/>
</dbReference>
<dbReference type="SMART" id="SM00912">
    <property type="entry name" value="Haemagg_act"/>
    <property type="match status" value="1"/>
</dbReference>
<sequence>MHRHGSLNHIYRLVWSHVLNAWVAVAETSRGRGKGSRRKLAAAAAAMTALALGGPAQAAPTGGQVMAGTASISQQGNSTTIRQSSQQAALNWNSFNVGANETVNFVQPSAGALAVNRIFDSNGTQILGRVNANGQVYLINPNGVLFGRGAQVNVGGLVASTLDVDNASLGGAKHAFSGNGTGQVVNEGTLRAADGGYVALLGRQVSNHGSIAARLGTVALGAGSAATLSFDGARLLQLQIDQSTLNNLAENGGLIRADGGQVLMSAGARDSLLASVVNNTGVIEARGVEQRDGSIILLGGMSAGITHVAGTLDASAAAGGNGGFIETSAAHVKIGNDARISTAAPSGRAGTWLIDPVDFTIAASGGDISGAALTNNLRNGNVVIQSTQGSRGTAGDVHVNDQVSWSANQLTLNAQRNININANLNGSGTASLALEYGQGAAAAGNTAVYQLGSGAQVSLPSGQNFSTKLGADGVRTNYTVITTLGAAGSVTGTDLQGINGKLDGNYVLGANIDASAAASWQAGWSVGFAPLGGDTGFSGVFDGLGHSINQLSMRASRNQGSGLFSITTKDALIQNVGLNGGSIWATYVAGGLVGTNAGTIRNSYAALDVDSYSVSGGLVARNNGSIDNSYATGTVRSQAQTGGLVGSNNGSISNSYAAGSVAGQTYIGGLIGINWGSVDTSFATGRLVLTSGGNGVGGLIGSNAYSNKVSNSFWSISGTGQASSSGGTGLTDAQMRTASSFTGFNFTTTPGATGNNWVLVNVDGGLNNAGGAAGATYPMLASEYSTTIQNAHQLQLMAMAPGAAYVLGSNIDASGTANGKDVWGGTGFVPVGTRHNAFTGSLDGQGHTISGLYINRPSDDYAGLIGYTDRTSLISNIGLLGGSVNGAFAVGSLVGSNAGLVSNSYATTTVNGESSVGGLVGENFDGTISASHASGTVSGSSGKVGGLAGQNSGSIIDSYASGNASGLRNIGGLVGDNRGYDGAVATVRGSYANGNVTATEDNAGGLVGYNKSGTIADSYASGAVSGDRDVGGLLGYNSRSTDSVSNSYATGEVHGNASTGALVGYNAGVVRDSFWRGESLAAGIAENEGTLSNVRGLSAAQMRSQASFDGWDMASTAGSHAIWRIYEGQTAPLLRSFLTALTVTSDAVSKTYDGKSYAGGLSNARYSVAGAAGSGQIFSSNNSLYGAIRDAGLYNAVGTYLYSGQQGYDIDLQAGALTINRAVISLNGTRTYDGSASMAAGLLTLNGLVQGENLLLSGSGILDNKNAGGKKAMANGTLALADGSTGQASNYTLEGGKHSATINRATLYVQGVGAANKVYDAGTGATLTGKAGVLALGDDQLSVTGGTAHFADKNAGMGKTVTLSGFTLQGADAANYVLVQPNNVTADIGKASVVITGVAAANKVYDATTGATLTGKASVQALGGDQLSVAGGVARFADKNAGQGKNVIIDGYSLQGADASNYILVQPSNVTADIAKASVTVAGVAAANKVYDATTTAALTGTASVLALGDDELRVAGGSASFADKNAGSAKTVTLDGFILQGADAANYVLVQPGKVTADIGKASVTVAGVGAANKVYDATTGATLTGTATVLALGDDELRVAGGNASFADKNAGMGKTVTLSDFALQGADAANYVLVQPNNVTADIDKASVVITGVGAANKVYDATTGATLTGAAKVTALGDDQLGVTGGNARFADKHAGTGKTVTLDGFVLQGADAGNYELVQPGKVTADIGKATVTVSGVAAANKVYDATTGATLTGKASVLALGDDELRVAGGSASFADKHAGSAKTVIIDGYILQGADAANYTIVQPGNITADIAKASLLLTATATSLTGGRTPDGLSGKVSGLLGGDTLADATSGSLAWTSPAAASSPAGNYAISGSGLASNDYAFVQAEGNAGALTLTSASLPPPAQAAVVQLQAQVLGSFADTRPGTLAAAPTITVTQTDGPAGTAAASNASPNTTMQIGSRGPALQVVLGGVKLPANMLNVNQ</sequence>
<evidence type="ECO:0000256" key="1">
    <source>
        <dbReference type="ARBA" id="ARBA00004613"/>
    </source>
</evidence>
<comment type="subcellular location">
    <subcellularLocation>
        <location evidence="1">Secreted</location>
    </subcellularLocation>
</comment>
<dbReference type="Pfam" id="PF13018">
    <property type="entry name" value="ESPR"/>
    <property type="match status" value="1"/>
</dbReference>
<dbReference type="InterPro" id="IPR024973">
    <property type="entry name" value="ESPR"/>
</dbReference>
<evidence type="ECO:0000313" key="6">
    <source>
        <dbReference type="Proteomes" id="UP000662821"/>
    </source>
</evidence>
<name>A0AAJ4MTM5_9BURK</name>
<dbReference type="NCBIfam" id="TIGR01901">
    <property type="entry name" value="adhes_NPXG"/>
    <property type="match status" value="1"/>
</dbReference>
<dbReference type="InterPro" id="IPR008638">
    <property type="entry name" value="FhaB/CdiA-like_TPS"/>
</dbReference>
<proteinExistence type="predicted"/>
<evidence type="ECO:0000256" key="2">
    <source>
        <dbReference type="ARBA" id="ARBA00022525"/>
    </source>
</evidence>
<dbReference type="Pfam" id="PF18657">
    <property type="entry name" value="YDG"/>
    <property type="match status" value="7"/>
</dbReference>